<keyword evidence="4" id="KW-1185">Reference proteome</keyword>
<dbReference type="InterPro" id="IPR056884">
    <property type="entry name" value="NPHP3-like_N"/>
</dbReference>
<name>A0A9W8W689_9HYPO</name>
<reference evidence="3" key="1">
    <citation type="submission" date="2022-10" db="EMBL/GenBank/DDBJ databases">
        <title>Tapping the CABI collections for fungal endophytes: first genome assemblies for Collariella, Neodidymelliopsis, Ascochyta clinopodiicola, Didymella pomorum, Didymosphaeria variabile, Neocosmospora piperis and Neocucurbitaria cava.</title>
        <authorList>
            <person name="Hill R."/>
        </authorList>
    </citation>
    <scope>NUCLEOTIDE SEQUENCE</scope>
    <source>
        <strain evidence="3">IMI 366586</strain>
    </source>
</reference>
<dbReference type="OrthoDB" id="538223at2759"/>
<dbReference type="Pfam" id="PF23239">
    <property type="entry name" value="DUF7069"/>
    <property type="match status" value="1"/>
</dbReference>
<dbReference type="InterPro" id="IPR007111">
    <property type="entry name" value="NACHT_NTPase"/>
</dbReference>
<sequence length="544" mass="62365">MEFSNINHAESMSAAGSARIQVGNNTTNNYYQDGDEKYLVALCSTDPRHDKIRIEQTNGGLLKDSYLWVLQNPEFQYWRDANENHPLLWIRGDPGKGKTMLLSGIIDELKPLTRLEDSTNHTSLSYFFCQATNSGLNSATVVLRGLVYLLLDQNRCLLSHVRDKPSLNPEHWNSAVSIRDVLSKILEDPSLQDTILVVDALDECLEDLDFLLEVIISTSCPQVRWLVSSRNIYDIEQHLRQTQTKVALSLELNAESVSQAVNHYIHHRVHQLGVKEQLRSEDLSFAETYLSQNAHGTFLWVALVCQRLERSKKWEVRKLLQHFPPGLTKLYERMMETIGRSFSHDLYKRILAIVSTVHRPLTFSELMAIEDLSIDEDMVPEMVMECGCFLTSRDKVIYFVHQSAKDFLSKQQDELFPSGLAQHHLDLFHKSLKSLEKLKMDIYDQVYPAISVENALLSRPEPDPLSGLAYSCRFWAHHLRDSHTICTQDQSDYNKAHHFIAGKFLFWLEALSLCRILPAAMETLQILEDLPLELISPVVFNSNL</sequence>
<evidence type="ECO:0000259" key="2">
    <source>
        <dbReference type="PROSITE" id="PS50837"/>
    </source>
</evidence>
<keyword evidence="1" id="KW-0677">Repeat</keyword>
<organism evidence="3 4">
    <name type="scientific">Fusarium piperis</name>
    <dbReference type="NCBI Taxonomy" id="1435070"/>
    <lineage>
        <taxon>Eukaryota</taxon>
        <taxon>Fungi</taxon>
        <taxon>Dikarya</taxon>
        <taxon>Ascomycota</taxon>
        <taxon>Pezizomycotina</taxon>
        <taxon>Sordariomycetes</taxon>
        <taxon>Hypocreomycetidae</taxon>
        <taxon>Hypocreales</taxon>
        <taxon>Nectriaceae</taxon>
        <taxon>Fusarium</taxon>
        <taxon>Fusarium solani species complex</taxon>
    </lineage>
</organism>
<proteinExistence type="predicted"/>
<dbReference type="InterPro" id="IPR027417">
    <property type="entry name" value="P-loop_NTPase"/>
</dbReference>
<dbReference type="Pfam" id="PF24883">
    <property type="entry name" value="NPHP3_N"/>
    <property type="match status" value="1"/>
</dbReference>
<feature type="domain" description="NACHT" evidence="2">
    <location>
        <begin position="86"/>
        <end position="306"/>
    </location>
</feature>
<accession>A0A9W8W689</accession>
<dbReference type="Gene3D" id="3.40.50.300">
    <property type="entry name" value="P-loop containing nucleotide triphosphate hydrolases"/>
    <property type="match status" value="1"/>
</dbReference>
<dbReference type="EMBL" id="JAPEUR010000262">
    <property type="protein sequence ID" value="KAJ4313310.1"/>
    <property type="molecule type" value="Genomic_DNA"/>
</dbReference>
<dbReference type="SUPFAM" id="SSF52540">
    <property type="entry name" value="P-loop containing nucleoside triphosphate hydrolases"/>
    <property type="match status" value="1"/>
</dbReference>
<dbReference type="InterPro" id="IPR055497">
    <property type="entry name" value="DUF7069"/>
</dbReference>
<gene>
    <name evidence="3" type="ORF">N0V84_009487</name>
</gene>
<evidence type="ECO:0000313" key="4">
    <source>
        <dbReference type="Proteomes" id="UP001140502"/>
    </source>
</evidence>
<dbReference type="PANTHER" id="PTHR10039">
    <property type="entry name" value="AMELOGENIN"/>
    <property type="match status" value="1"/>
</dbReference>
<evidence type="ECO:0000256" key="1">
    <source>
        <dbReference type="ARBA" id="ARBA00022737"/>
    </source>
</evidence>
<dbReference type="AlphaFoldDB" id="A0A9W8W689"/>
<dbReference type="PANTHER" id="PTHR10039:SF14">
    <property type="entry name" value="NACHT DOMAIN-CONTAINING PROTEIN"/>
    <property type="match status" value="1"/>
</dbReference>
<evidence type="ECO:0000313" key="3">
    <source>
        <dbReference type="EMBL" id="KAJ4313310.1"/>
    </source>
</evidence>
<comment type="caution">
    <text evidence="3">The sequence shown here is derived from an EMBL/GenBank/DDBJ whole genome shotgun (WGS) entry which is preliminary data.</text>
</comment>
<protein>
    <recommendedName>
        <fullName evidence="2">NACHT domain-containing protein</fullName>
    </recommendedName>
</protein>
<dbReference type="PROSITE" id="PS50837">
    <property type="entry name" value="NACHT"/>
    <property type="match status" value="1"/>
</dbReference>
<dbReference type="Proteomes" id="UP001140502">
    <property type="component" value="Unassembled WGS sequence"/>
</dbReference>